<keyword evidence="10" id="KW-1185">Reference proteome</keyword>
<dbReference type="PROSITE" id="PS50850">
    <property type="entry name" value="MFS"/>
    <property type="match status" value="1"/>
</dbReference>
<dbReference type="PANTHER" id="PTHR23504:SF6">
    <property type="entry name" value="MULTIDRUG TRANSPORTER, PUTATIVE (AFU_ORTHOLOGUE AFUA_4G08740)-RELATED"/>
    <property type="match status" value="1"/>
</dbReference>
<comment type="subcellular location">
    <subcellularLocation>
        <location evidence="1">Membrane</location>
        <topology evidence="1">Multi-pass membrane protein</topology>
    </subcellularLocation>
</comment>
<dbReference type="Proteomes" id="UP001172102">
    <property type="component" value="Unassembled WGS sequence"/>
</dbReference>
<evidence type="ECO:0000256" key="4">
    <source>
        <dbReference type="ARBA" id="ARBA00022989"/>
    </source>
</evidence>
<feature type="transmembrane region" description="Helical" evidence="7">
    <location>
        <begin position="215"/>
        <end position="237"/>
    </location>
</feature>
<protein>
    <submittedName>
        <fullName evidence="9">Major facilitator superfamily domain-containing protein</fullName>
    </submittedName>
</protein>
<sequence length="350" mass="38086">MGPREGRLPSASPLQGSASDPSARSRTTQRGQEPKDKVPVGWLDLPNKDQLFVLSSIDSDLNLAAQVSAYSGLLVASFPLAQSFVPLPWGLLSDSHGRKFSIVIGLAISAVANAAFGFGRSFGALFFWRTLAGLANGNVSIMRAMTAEVVQERKYQTKAFLLLPLVFNSGMVASLAFGGFLAEPVLNLPWLFGPQGLMNWAGNSQGVQWLLDYPYVLPAMLNAAVLVVAFLLAVFWLRETLPFQEDERDIGVMGEAVVRWIKQILIGNRAVSYIPLNDAEDFLFDAIQQTGQEQSAVELAEVKESEQAINVAERNSLTSRIYSPGESILSIDTQPPHHCCVGFFRLTAPA</sequence>
<dbReference type="GO" id="GO:0016020">
    <property type="term" value="C:membrane"/>
    <property type="evidence" value="ECO:0007669"/>
    <property type="project" value="UniProtKB-SubCell"/>
</dbReference>
<evidence type="ECO:0000313" key="9">
    <source>
        <dbReference type="EMBL" id="KAK0707610.1"/>
    </source>
</evidence>
<keyword evidence="5 7" id="KW-0472">Membrane</keyword>
<feature type="region of interest" description="Disordered" evidence="6">
    <location>
        <begin position="1"/>
        <end position="41"/>
    </location>
</feature>
<reference evidence="9" key="1">
    <citation type="submission" date="2023-06" db="EMBL/GenBank/DDBJ databases">
        <title>Genome-scale phylogeny and comparative genomics of the fungal order Sordariales.</title>
        <authorList>
            <consortium name="Lawrence Berkeley National Laboratory"/>
            <person name="Hensen N."/>
            <person name="Bonometti L."/>
            <person name="Westerberg I."/>
            <person name="Brannstrom I.O."/>
            <person name="Guillou S."/>
            <person name="Cros-Aarteil S."/>
            <person name="Calhoun S."/>
            <person name="Haridas S."/>
            <person name="Kuo A."/>
            <person name="Mondo S."/>
            <person name="Pangilinan J."/>
            <person name="Riley R."/>
            <person name="Labutti K."/>
            <person name="Andreopoulos B."/>
            <person name="Lipzen A."/>
            <person name="Chen C."/>
            <person name="Yanf M."/>
            <person name="Daum C."/>
            <person name="Ng V."/>
            <person name="Clum A."/>
            <person name="Steindorff A."/>
            <person name="Ohm R."/>
            <person name="Martin F."/>
            <person name="Silar P."/>
            <person name="Natvig D."/>
            <person name="Lalanne C."/>
            <person name="Gautier V."/>
            <person name="Ament-Velasquez S.L."/>
            <person name="Kruys A."/>
            <person name="Hutchinson M.I."/>
            <person name="Powell A.J."/>
            <person name="Barry K."/>
            <person name="Miller A.N."/>
            <person name="Grigoriev I.V."/>
            <person name="Debuchy R."/>
            <person name="Gladieux P."/>
            <person name="Thoren M.H."/>
            <person name="Johannesson H."/>
        </authorList>
    </citation>
    <scope>NUCLEOTIDE SEQUENCE</scope>
    <source>
        <strain evidence="9">SMH4607-1</strain>
    </source>
</reference>
<proteinExistence type="predicted"/>
<comment type="caution">
    <text evidence="9">The sequence shown here is derived from an EMBL/GenBank/DDBJ whole genome shotgun (WGS) entry which is preliminary data.</text>
</comment>
<evidence type="ECO:0000313" key="10">
    <source>
        <dbReference type="Proteomes" id="UP001172102"/>
    </source>
</evidence>
<dbReference type="InterPro" id="IPR036259">
    <property type="entry name" value="MFS_trans_sf"/>
</dbReference>
<dbReference type="EMBL" id="JAUKUA010000006">
    <property type="protein sequence ID" value="KAK0707610.1"/>
    <property type="molecule type" value="Genomic_DNA"/>
</dbReference>
<gene>
    <name evidence="9" type="ORF">B0H67DRAFT_647778</name>
</gene>
<dbReference type="InterPro" id="IPR020846">
    <property type="entry name" value="MFS_dom"/>
</dbReference>
<feature type="domain" description="Major facilitator superfamily (MFS) profile" evidence="8">
    <location>
        <begin position="1"/>
        <end position="350"/>
    </location>
</feature>
<evidence type="ECO:0000256" key="6">
    <source>
        <dbReference type="SAM" id="MobiDB-lite"/>
    </source>
</evidence>
<keyword evidence="2" id="KW-0813">Transport</keyword>
<dbReference type="GO" id="GO:0022857">
    <property type="term" value="F:transmembrane transporter activity"/>
    <property type="evidence" value="ECO:0007669"/>
    <property type="project" value="InterPro"/>
</dbReference>
<dbReference type="AlphaFoldDB" id="A0AA40A1Q4"/>
<dbReference type="PANTHER" id="PTHR23504">
    <property type="entry name" value="MAJOR FACILITATOR SUPERFAMILY DOMAIN-CONTAINING PROTEIN 10"/>
    <property type="match status" value="1"/>
</dbReference>
<evidence type="ECO:0000259" key="8">
    <source>
        <dbReference type="PROSITE" id="PS50850"/>
    </source>
</evidence>
<evidence type="ECO:0000256" key="5">
    <source>
        <dbReference type="ARBA" id="ARBA00023136"/>
    </source>
</evidence>
<name>A0AA40A1Q4_9PEZI</name>
<feature type="transmembrane region" description="Helical" evidence="7">
    <location>
        <begin position="100"/>
        <end position="119"/>
    </location>
</feature>
<feature type="transmembrane region" description="Helical" evidence="7">
    <location>
        <begin position="160"/>
        <end position="182"/>
    </location>
</feature>
<evidence type="ECO:0000256" key="2">
    <source>
        <dbReference type="ARBA" id="ARBA00022448"/>
    </source>
</evidence>
<evidence type="ECO:0000256" key="7">
    <source>
        <dbReference type="SAM" id="Phobius"/>
    </source>
</evidence>
<organism evidence="9 10">
    <name type="scientific">Lasiosphaeris hirsuta</name>
    <dbReference type="NCBI Taxonomy" id="260670"/>
    <lineage>
        <taxon>Eukaryota</taxon>
        <taxon>Fungi</taxon>
        <taxon>Dikarya</taxon>
        <taxon>Ascomycota</taxon>
        <taxon>Pezizomycotina</taxon>
        <taxon>Sordariomycetes</taxon>
        <taxon>Sordariomycetidae</taxon>
        <taxon>Sordariales</taxon>
        <taxon>Lasiosphaeriaceae</taxon>
        <taxon>Lasiosphaeris</taxon>
    </lineage>
</organism>
<dbReference type="Pfam" id="PF07690">
    <property type="entry name" value="MFS_1"/>
    <property type="match status" value="1"/>
</dbReference>
<feature type="compositionally biased region" description="Polar residues" evidence="6">
    <location>
        <begin position="12"/>
        <end position="31"/>
    </location>
</feature>
<dbReference type="SUPFAM" id="SSF103473">
    <property type="entry name" value="MFS general substrate transporter"/>
    <property type="match status" value="1"/>
</dbReference>
<dbReference type="Gene3D" id="1.20.1250.20">
    <property type="entry name" value="MFS general substrate transporter like domains"/>
    <property type="match status" value="1"/>
</dbReference>
<evidence type="ECO:0000256" key="3">
    <source>
        <dbReference type="ARBA" id="ARBA00022692"/>
    </source>
</evidence>
<evidence type="ECO:0000256" key="1">
    <source>
        <dbReference type="ARBA" id="ARBA00004141"/>
    </source>
</evidence>
<keyword evidence="4 7" id="KW-1133">Transmembrane helix</keyword>
<keyword evidence="3 7" id="KW-0812">Transmembrane</keyword>
<dbReference type="InterPro" id="IPR011701">
    <property type="entry name" value="MFS"/>
</dbReference>
<accession>A0AA40A1Q4</accession>